<dbReference type="PANTHER" id="PTHR12137">
    <property type="entry name" value="CARBOHYDRATE SULFOTRANSFERASE"/>
    <property type="match status" value="1"/>
</dbReference>
<dbReference type="InterPro" id="IPR005331">
    <property type="entry name" value="Sulfotransferase"/>
</dbReference>
<evidence type="ECO:0000313" key="8">
    <source>
        <dbReference type="EMBL" id="CAB4891687.1"/>
    </source>
</evidence>
<dbReference type="AlphaFoldDB" id="A0A6J7F8D9"/>
<keyword evidence="6" id="KW-0472">Membrane</keyword>
<evidence type="ECO:0000256" key="7">
    <source>
        <dbReference type="ARBA" id="ARBA00023180"/>
    </source>
</evidence>
<keyword evidence="4" id="KW-1133">Transmembrane helix</keyword>
<name>A0A6J7F8D9_9ZZZZ</name>
<evidence type="ECO:0000256" key="1">
    <source>
        <dbReference type="ARBA" id="ARBA00004323"/>
    </source>
</evidence>
<keyword evidence="3" id="KW-0812">Transmembrane</keyword>
<accession>A0A6J7F8D9</accession>
<evidence type="ECO:0000313" key="9">
    <source>
        <dbReference type="EMBL" id="CAB4956694.1"/>
    </source>
</evidence>
<dbReference type="EMBL" id="CAFBNR010000009">
    <property type="protein sequence ID" value="CAB4956694.1"/>
    <property type="molecule type" value="Genomic_DNA"/>
</dbReference>
<gene>
    <name evidence="8" type="ORF">UFOPK3573_00137</name>
    <name evidence="9" type="ORF">UFOPK3879_00309</name>
</gene>
<dbReference type="GO" id="GO:0000139">
    <property type="term" value="C:Golgi membrane"/>
    <property type="evidence" value="ECO:0007669"/>
    <property type="project" value="UniProtKB-SubCell"/>
</dbReference>
<evidence type="ECO:0000256" key="5">
    <source>
        <dbReference type="ARBA" id="ARBA00023034"/>
    </source>
</evidence>
<evidence type="ECO:0000256" key="3">
    <source>
        <dbReference type="ARBA" id="ARBA00022692"/>
    </source>
</evidence>
<comment type="subcellular location">
    <subcellularLocation>
        <location evidence="1">Golgi apparatus membrane</location>
        <topology evidence="1">Single-pass type II membrane protein</topology>
    </subcellularLocation>
</comment>
<organism evidence="8">
    <name type="scientific">freshwater metagenome</name>
    <dbReference type="NCBI Taxonomy" id="449393"/>
    <lineage>
        <taxon>unclassified sequences</taxon>
        <taxon>metagenomes</taxon>
        <taxon>ecological metagenomes</taxon>
    </lineage>
</organism>
<dbReference type="EMBL" id="CAFBMJ010000004">
    <property type="protein sequence ID" value="CAB4891687.1"/>
    <property type="molecule type" value="Genomic_DNA"/>
</dbReference>
<dbReference type="GO" id="GO:0008146">
    <property type="term" value="F:sulfotransferase activity"/>
    <property type="evidence" value="ECO:0007669"/>
    <property type="project" value="InterPro"/>
</dbReference>
<sequence>MDFVAHPSLPELINYALVAPRIKVLYVPTTKVACSTLKLLISQAEGSYNAEAAHKIITPNISQEQTIHNYHVHGLTRLFDLPRKKQWEVIQSSEWMRVAALRDPIKRAYSSWENRVFLHAPGTPQSIIDMCGDVIVDGHVDVAATFKKFAHAINNNRDAFAIDDHFRPQFNTLYANQLEYHHRIYIDQPGEMQKLADAINERAGTSVKLQRLNSGLGINADQIIDKETADLIADTYHEDYEWFGFERHNFTAPSASLVLNPIQQALLNNLRETTERLSILSRAAFQRVGFRYGLSQIRKSLWTRITNPRGKSDSQLLQW</sequence>
<evidence type="ECO:0000256" key="6">
    <source>
        <dbReference type="ARBA" id="ARBA00023136"/>
    </source>
</evidence>
<proteinExistence type="predicted"/>
<evidence type="ECO:0000256" key="4">
    <source>
        <dbReference type="ARBA" id="ARBA00022989"/>
    </source>
</evidence>
<dbReference type="InterPro" id="IPR018011">
    <property type="entry name" value="Carb_sulfotrans_8-10"/>
</dbReference>
<keyword evidence="7" id="KW-0325">Glycoprotein</keyword>
<reference evidence="8" key="1">
    <citation type="submission" date="2020-05" db="EMBL/GenBank/DDBJ databases">
        <authorList>
            <person name="Chiriac C."/>
            <person name="Salcher M."/>
            <person name="Ghai R."/>
            <person name="Kavagutti S V."/>
        </authorList>
    </citation>
    <scope>NUCLEOTIDE SEQUENCE</scope>
</reference>
<protein>
    <submittedName>
        <fullName evidence="8">Unannotated protein</fullName>
    </submittedName>
</protein>
<dbReference type="Pfam" id="PF03567">
    <property type="entry name" value="Sulfotransfer_2"/>
    <property type="match status" value="1"/>
</dbReference>
<keyword evidence="2" id="KW-0808">Transferase</keyword>
<dbReference type="PANTHER" id="PTHR12137:SF54">
    <property type="entry name" value="CARBOHYDRATE SULFOTRANSFERASE"/>
    <property type="match status" value="1"/>
</dbReference>
<evidence type="ECO:0000256" key="2">
    <source>
        <dbReference type="ARBA" id="ARBA00022679"/>
    </source>
</evidence>
<keyword evidence="5" id="KW-0333">Golgi apparatus</keyword>
<dbReference type="GO" id="GO:0016051">
    <property type="term" value="P:carbohydrate biosynthetic process"/>
    <property type="evidence" value="ECO:0007669"/>
    <property type="project" value="InterPro"/>
</dbReference>